<evidence type="ECO:0000259" key="6">
    <source>
        <dbReference type="Pfam" id="PF00755"/>
    </source>
</evidence>
<evidence type="ECO:0000313" key="8">
    <source>
        <dbReference type="Proteomes" id="UP000011083"/>
    </source>
</evidence>
<proteinExistence type="inferred from homology"/>
<feature type="non-terminal residue" evidence="7">
    <location>
        <position position="1"/>
    </location>
</feature>
<dbReference type="InterPro" id="IPR023213">
    <property type="entry name" value="CAT-like_dom_sf"/>
</dbReference>
<name>L8HEI6_ACACF</name>
<dbReference type="Proteomes" id="UP000011083">
    <property type="component" value="Unassembled WGS sequence"/>
</dbReference>
<dbReference type="Gene3D" id="3.30.559.10">
    <property type="entry name" value="Chloramphenicol acetyltransferase-like domain"/>
    <property type="match status" value="1"/>
</dbReference>
<dbReference type="PANTHER" id="PTHR22589">
    <property type="entry name" value="CARNITINE O-ACYLTRANSFERASE"/>
    <property type="match status" value="1"/>
</dbReference>
<evidence type="ECO:0000256" key="4">
    <source>
        <dbReference type="PIRSR" id="PIRSR600542-1"/>
    </source>
</evidence>
<gene>
    <name evidence="7" type="ORF">ACA1_071970</name>
</gene>
<evidence type="ECO:0000313" key="7">
    <source>
        <dbReference type="EMBL" id="ELR23575.1"/>
    </source>
</evidence>
<organism evidence="7 8">
    <name type="scientific">Acanthamoeba castellanii (strain ATCC 30010 / Neff)</name>
    <dbReference type="NCBI Taxonomy" id="1257118"/>
    <lineage>
        <taxon>Eukaryota</taxon>
        <taxon>Amoebozoa</taxon>
        <taxon>Discosea</taxon>
        <taxon>Longamoebia</taxon>
        <taxon>Centramoebida</taxon>
        <taxon>Acanthamoebidae</taxon>
        <taxon>Acanthamoeba</taxon>
    </lineage>
</organism>
<sequence>FEYQSQLPSLPVPALEATVAKYVENARLFLSPQELERTRQEAERFLQGPGPVLQQKLLERADLKKKENKSWLIDWWNSWAYMDYKDSVVINVSYAFNFVEPRLGRVSQTRRAAQLIHGAVLFEQQLHKYTPPLPDMGKDGPMCMNMYQLMFNTTRIPSAKTDHWATYHDDPEARRKVLVAHKNRFFIVDVYDQSNQLLSVPELEMQLEKVKSLGSTKEEWAVGVLTSDNRVQWAEARDLLLRDQQNRASLQQIEKTLFGVCLDEGAKSGLELERNFWHADGKNRFFDKSFQFIVMEDGLAGLNGEHSGVDGSPAWRMTNFVLDWEEEFQRNPEHAANKNRNSAALSPVEASFNITDDVKPYITNAEKRLAKAASEVDLQVKYFNKFGKDAIKSWKISPDAFCQMAMQLAVHSLTGEIYPTYESGQTRKFLWGRTETVRSVSAESVEFVKSMKRTDLKDSDKLELLRKACNRHTQTNQDACDGLGIDRHLLGLRLIAAEQGVEEPGLYKDPAYSRISTWRLSTSQLTSPHFQVVFGPVAEDGIGCCYGILDNGLHFKASTALKCKTNATAFVNAVEDSLVQMAKICATGTTHASKAKL</sequence>
<dbReference type="STRING" id="1257118.L8HEI6"/>
<keyword evidence="8" id="KW-1185">Reference proteome</keyword>
<dbReference type="KEGG" id="acan:ACA1_071970"/>
<dbReference type="AlphaFoldDB" id="L8HEI6"/>
<dbReference type="Pfam" id="PF00755">
    <property type="entry name" value="Carn_acyltransf"/>
    <property type="match status" value="1"/>
</dbReference>
<evidence type="ECO:0000256" key="1">
    <source>
        <dbReference type="ARBA" id="ARBA00005232"/>
    </source>
</evidence>
<dbReference type="PROSITE" id="PS00439">
    <property type="entry name" value="ACYLTRANSF_C_1"/>
    <property type="match status" value="1"/>
</dbReference>
<reference evidence="7 8" key="1">
    <citation type="journal article" date="2013" name="Genome Biol.">
        <title>Genome of Acanthamoeba castellanii highlights extensive lateral gene transfer and early evolution of tyrosine kinase signaling.</title>
        <authorList>
            <person name="Clarke M."/>
            <person name="Lohan A.J."/>
            <person name="Liu B."/>
            <person name="Lagkouvardos I."/>
            <person name="Roy S."/>
            <person name="Zafar N."/>
            <person name="Bertelli C."/>
            <person name="Schilde C."/>
            <person name="Kianianmomeni A."/>
            <person name="Burglin T.R."/>
            <person name="Frech C."/>
            <person name="Turcotte B."/>
            <person name="Kopec K.O."/>
            <person name="Synnott J.M."/>
            <person name="Choo C."/>
            <person name="Paponov I."/>
            <person name="Finkler A."/>
            <person name="Soon Heng Tan C."/>
            <person name="Hutchins A.P."/>
            <person name="Weinmeier T."/>
            <person name="Rattei T."/>
            <person name="Chu J.S."/>
            <person name="Gimenez G."/>
            <person name="Irimia M."/>
            <person name="Rigden D.J."/>
            <person name="Fitzpatrick D.A."/>
            <person name="Lorenzo-Morales J."/>
            <person name="Bateman A."/>
            <person name="Chiu C.H."/>
            <person name="Tang P."/>
            <person name="Hegemann P."/>
            <person name="Fromm H."/>
            <person name="Raoult D."/>
            <person name="Greub G."/>
            <person name="Miranda-Saavedra D."/>
            <person name="Chen N."/>
            <person name="Nash P."/>
            <person name="Ginger M.L."/>
            <person name="Horn M."/>
            <person name="Schaap P."/>
            <person name="Caler L."/>
            <person name="Loftus B."/>
        </authorList>
    </citation>
    <scope>NUCLEOTIDE SEQUENCE [LARGE SCALE GENOMIC DNA]</scope>
    <source>
        <strain evidence="7 8">Neff</strain>
    </source>
</reference>
<dbReference type="VEuPathDB" id="AmoebaDB:ACA1_071970"/>
<dbReference type="InterPro" id="IPR039551">
    <property type="entry name" value="Cho/carn_acyl_trans"/>
</dbReference>
<accession>L8HEI6</accession>
<dbReference type="OrthoDB" id="240216at2759"/>
<keyword evidence="2 5" id="KW-0808">Transferase</keyword>
<feature type="active site" description="Proton acceptor" evidence="4">
    <location>
        <position position="306"/>
    </location>
</feature>
<keyword evidence="3 5" id="KW-0012">Acyltransferase</keyword>
<dbReference type="PANTHER" id="PTHR22589:SF103">
    <property type="entry name" value="CARNITINE O-ACETYL-TRANSFERASE, ISOFORM A-RELATED"/>
    <property type="match status" value="1"/>
</dbReference>
<dbReference type="PROSITE" id="PS00440">
    <property type="entry name" value="ACYLTRANSF_C_2"/>
    <property type="match status" value="1"/>
</dbReference>
<evidence type="ECO:0000256" key="2">
    <source>
        <dbReference type="ARBA" id="ARBA00022679"/>
    </source>
</evidence>
<dbReference type="SUPFAM" id="SSF52777">
    <property type="entry name" value="CoA-dependent acyltransferases"/>
    <property type="match status" value="2"/>
</dbReference>
<dbReference type="EMBL" id="KB007857">
    <property type="protein sequence ID" value="ELR23575.1"/>
    <property type="molecule type" value="Genomic_DNA"/>
</dbReference>
<dbReference type="GO" id="GO:0016746">
    <property type="term" value="F:acyltransferase activity"/>
    <property type="evidence" value="ECO:0007669"/>
    <property type="project" value="UniProtKB-KW"/>
</dbReference>
<dbReference type="InterPro" id="IPR042231">
    <property type="entry name" value="Cho/carn_acyl_trans_2"/>
</dbReference>
<dbReference type="OMA" id="DVWAKDY"/>
<dbReference type="GeneID" id="14924556"/>
<comment type="similarity">
    <text evidence="1 5">Belongs to the carnitine/choline acetyltransferase family.</text>
</comment>
<evidence type="ECO:0000256" key="3">
    <source>
        <dbReference type="ARBA" id="ARBA00023315"/>
    </source>
</evidence>
<dbReference type="Gene3D" id="3.30.559.70">
    <property type="entry name" value="Choline/Carnitine o-acyltransferase, domain 2"/>
    <property type="match status" value="1"/>
</dbReference>
<dbReference type="RefSeq" id="XP_004353103.1">
    <property type="nucleotide sequence ID" value="XM_004353051.1"/>
</dbReference>
<dbReference type="InterPro" id="IPR000542">
    <property type="entry name" value="Carn_acyl_trans"/>
</dbReference>
<evidence type="ECO:0000256" key="5">
    <source>
        <dbReference type="RuleBase" id="RU003801"/>
    </source>
</evidence>
<protein>
    <submittedName>
        <fullName evidence="7">Choline/Carnitine oacyltransferase superfamily protein</fullName>
    </submittedName>
</protein>
<feature type="domain" description="Choline/carnitine acyltransferase" evidence="6">
    <location>
        <begin position="10"/>
        <end position="575"/>
    </location>
</feature>